<comment type="caution">
    <text evidence="3">The sequence shown here is derived from an EMBL/GenBank/DDBJ whole genome shotgun (WGS) entry which is preliminary data.</text>
</comment>
<organism evidence="3 4">
    <name type="scientific">candidate division TA06 bacterium</name>
    <dbReference type="NCBI Taxonomy" id="2250710"/>
    <lineage>
        <taxon>Bacteria</taxon>
        <taxon>Bacteria division TA06</taxon>
    </lineage>
</organism>
<feature type="transmembrane region" description="Helical" evidence="1">
    <location>
        <begin position="86"/>
        <end position="106"/>
    </location>
</feature>
<gene>
    <name evidence="3" type="ORF">E3J62_08590</name>
</gene>
<reference evidence="3 4" key="1">
    <citation type="submission" date="2019-03" db="EMBL/GenBank/DDBJ databases">
        <title>Metabolic potential of uncultured bacteria and archaea associated with petroleum seepage in deep-sea sediments.</title>
        <authorList>
            <person name="Dong X."/>
            <person name="Hubert C."/>
        </authorList>
    </citation>
    <scope>NUCLEOTIDE SEQUENCE [LARGE SCALE GENOMIC DNA]</scope>
    <source>
        <strain evidence="3">E44_bin18</strain>
    </source>
</reference>
<dbReference type="EMBL" id="SOJN01000094">
    <property type="protein sequence ID" value="TET45157.1"/>
    <property type="molecule type" value="Genomic_DNA"/>
</dbReference>
<evidence type="ECO:0000259" key="2">
    <source>
        <dbReference type="Pfam" id="PF13490"/>
    </source>
</evidence>
<dbReference type="InterPro" id="IPR041916">
    <property type="entry name" value="Anti_sigma_zinc_sf"/>
</dbReference>
<dbReference type="Pfam" id="PF13490">
    <property type="entry name" value="zf-HC2"/>
    <property type="match status" value="1"/>
</dbReference>
<keyword evidence="1" id="KW-0472">Membrane</keyword>
<keyword evidence="1" id="KW-1133">Transmembrane helix</keyword>
<sequence>MECSQVKRRLSAFLDGEVSEKERNTISDHLKQCEVCQRELEGLSYVLGSLDLMEEMQASPYFIVRLKQKIAEEESRRVIRLPFVEWVGRAAVPAAATAVVLLSILFGSHLGRGIYQLRVENVSTLDSELADLFGAASLADLSDGSLGSAYDDLLSGGGE</sequence>
<name>A0A523URI0_UNCT6</name>
<evidence type="ECO:0000313" key="4">
    <source>
        <dbReference type="Proteomes" id="UP000315525"/>
    </source>
</evidence>
<dbReference type="AlphaFoldDB" id="A0A523URI0"/>
<protein>
    <recommendedName>
        <fullName evidence="2">Putative zinc-finger domain-containing protein</fullName>
    </recommendedName>
</protein>
<keyword evidence="1" id="KW-0812">Transmembrane</keyword>
<dbReference type="Proteomes" id="UP000315525">
    <property type="component" value="Unassembled WGS sequence"/>
</dbReference>
<evidence type="ECO:0000256" key="1">
    <source>
        <dbReference type="SAM" id="Phobius"/>
    </source>
</evidence>
<dbReference type="Gene3D" id="1.10.10.1320">
    <property type="entry name" value="Anti-sigma factor, zinc-finger domain"/>
    <property type="match status" value="1"/>
</dbReference>
<feature type="domain" description="Putative zinc-finger" evidence="2">
    <location>
        <begin position="3"/>
        <end position="37"/>
    </location>
</feature>
<proteinExistence type="predicted"/>
<evidence type="ECO:0000313" key="3">
    <source>
        <dbReference type="EMBL" id="TET45157.1"/>
    </source>
</evidence>
<accession>A0A523URI0</accession>
<dbReference type="InterPro" id="IPR027383">
    <property type="entry name" value="Znf_put"/>
</dbReference>